<name>A0ABP7CXP4_9SPHN</name>
<reference evidence="2" key="1">
    <citation type="journal article" date="2019" name="Int. J. Syst. Evol. Microbiol.">
        <title>The Global Catalogue of Microorganisms (GCM) 10K type strain sequencing project: providing services to taxonomists for standard genome sequencing and annotation.</title>
        <authorList>
            <consortium name="The Broad Institute Genomics Platform"/>
            <consortium name="The Broad Institute Genome Sequencing Center for Infectious Disease"/>
            <person name="Wu L."/>
            <person name="Ma J."/>
        </authorList>
    </citation>
    <scope>NUCLEOTIDE SEQUENCE [LARGE SCALE GENOMIC DNA]</scope>
    <source>
        <strain evidence="2">JCM 17498</strain>
    </source>
</reference>
<dbReference type="InterPro" id="IPR010239">
    <property type="entry name" value="CHP02001"/>
</dbReference>
<keyword evidence="2" id="KW-1185">Reference proteome</keyword>
<comment type="caution">
    <text evidence="1">The sequence shown here is derived from an EMBL/GenBank/DDBJ whole genome shotgun (WGS) entry which is preliminary data.</text>
</comment>
<evidence type="ECO:0000313" key="2">
    <source>
        <dbReference type="Proteomes" id="UP001500523"/>
    </source>
</evidence>
<dbReference type="EMBL" id="BAABBF010000001">
    <property type="protein sequence ID" value="GAA3696463.1"/>
    <property type="molecule type" value="Genomic_DNA"/>
</dbReference>
<evidence type="ECO:0000313" key="1">
    <source>
        <dbReference type="EMBL" id="GAA3696463.1"/>
    </source>
</evidence>
<gene>
    <name evidence="1" type="ORF">GCM10022268_03780</name>
</gene>
<accession>A0ABP7CXP4</accession>
<evidence type="ECO:0008006" key="3">
    <source>
        <dbReference type="Google" id="ProtNLM"/>
    </source>
</evidence>
<dbReference type="Proteomes" id="UP001500523">
    <property type="component" value="Unassembled WGS sequence"/>
</dbReference>
<organism evidence="1 2">
    <name type="scientific">Sphingomonas cynarae</name>
    <dbReference type="NCBI Taxonomy" id="930197"/>
    <lineage>
        <taxon>Bacteria</taxon>
        <taxon>Pseudomonadati</taxon>
        <taxon>Pseudomonadota</taxon>
        <taxon>Alphaproteobacteria</taxon>
        <taxon>Sphingomonadales</taxon>
        <taxon>Sphingomonadaceae</taxon>
        <taxon>Sphingomonas</taxon>
    </lineage>
</organism>
<sequence>MMSGATMIAAPALAQVSPTLGVEATTDERRRGLSWSEGQASASGDVLLPVGPVDASARIAATRGSGRHGGADAVIDLGAGTGWDVGAIRLRATVTGHLFTGARGRIDYVEAGGTASYGIGPLRVTGGAMLAPSQDAIGGSNLHLFADADAGIPGTPVTLVAGIGHSSGGVDDPVRAQRLRPGGDYTNWRLGIEHRQGQLTLALDYTGTDIGRDDAFGPFADARHAGDRILGRVRFGL</sequence>
<dbReference type="Pfam" id="PF09694">
    <property type="entry name" value="Gcw_chp"/>
    <property type="match status" value="1"/>
</dbReference>
<protein>
    <recommendedName>
        <fullName evidence="3">Porin domain-containing protein</fullName>
    </recommendedName>
</protein>
<proteinExistence type="predicted"/>